<keyword evidence="1" id="KW-1133">Transmembrane helix</keyword>
<sequence length="89" mass="10032">MNHLSSITIRSSEVPTYPSNIICKATPEILDSIIINIKNHENLLKTDDDVWLTCIILAGMFCSTVLFICFQSGLLHAQIWIHYGNIDNV</sequence>
<evidence type="ECO:0000313" key="2">
    <source>
        <dbReference type="EMBL" id="KAA3478949.1"/>
    </source>
</evidence>
<gene>
    <name evidence="2" type="ORF">EPI10_019513</name>
</gene>
<accession>A0A5B6WB10</accession>
<protein>
    <submittedName>
        <fullName evidence="2">Uncharacterized protein</fullName>
    </submittedName>
</protein>
<reference evidence="3" key="1">
    <citation type="journal article" date="2019" name="Plant Biotechnol. J.">
        <title>Genome sequencing of the Australian wild diploid species Gossypium australe highlights disease resistance and delayed gland morphogenesis.</title>
        <authorList>
            <person name="Cai Y."/>
            <person name="Cai X."/>
            <person name="Wang Q."/>
            <person name="Wang P."/>
            <person name="Zhang Y."/>
            <person name="Cai C."/>
            <person name="Xu Y."/>
            <person name="Wang K."/>
            <person name="Zhou Z."/>
            <person name="Wang C."/>
            <person name="Geng S."/>
            <person name="Li B."/>
            <person name="Dong Q."/>
            <person name="Hou Y."/>
            <person name="Wang H."/>
            <person name="Ai P."/>
            <person name="Liu Z."/>
            <person name="Yi F."/>
            <person name="Sun M."/>
            <person name="An G."/>
            <person name="Cheng J."/>
            <person name="Zhang Y."/>
            <person name="Shi Q."/>
            <person name="Xie Y."/>
            <person name="Shi X."/>
            <person name="Chang Y."/>
            <person name="Huang F."/>
            <person name="Chen Y."/>
            <person name="Hong S."/>
            <person name="Mi L."/>
            <person name="Sun Q."/>
            <person name="Zhang L."/>
            <person name="Zhou B."/>
            <person name="Peng R."/>
            <person name="Zhang X."/>
            <person name="Liu F."/>
        </authorList>
    </citation>
    <scope>NUCLEOTIDE SEQUENCE [LARGE SCALE GENOMIC DNA]</scope>
    <source>
        <strain evidence="3">cv. PA1801</strain>
    </source>
</reference>
<evidence type="ECO:0000256" key="1">
    <source>
        <dbReference type="SAM" id="Phobius"/>
    </source>
</evidence>
<proteinExistence type="predicted"/>
<organism evidence="2 3">
    <name type="scientific">Gossypium australe</name>
    <dbReference type="NCBI Taxonomy" id="47621"/>
    <lineage>
        <taxon>Eukaryota</taxon>
        <taxon>Viridiplantae</taxon>
        <taxon>Streptophyta</taxon>
        <taxon>Embryophyta</taxon>
        <taxon>Tracheophyta</taxon>
        <taxon>Spermatophyta</taxon>
        <taxon>Magnoliopsida</taxon>
        <taxon>eudicotyledons</taxon>
        <taxon>Gunneridae</taxon>
        <taxon>Pentapetalae</taxon>
        <taxon>rosids</taxon>
        <taxon>malvids</taxon>
        <taxon>Malvales</taxon>
        <taxon>Malvaceae</taxon>
        <taxon>Malvoideae</taxon>
        <taxon>Gossypium</taxon>
    </lineage>
</organism>
<keyword evidence="3" id="KW-1185">Reference proteome</keyword>
<dbReference type="EMBL" id="SMMG02000003">
    <property type="protein sequence ID" value="KAA3478949.1"/>
    <property type="molecule type" value="Genomic_DNA"/>
</dbReference>
<dbReference type="Proteomes" id="UP000325315">
    <property type="component" value="Unassembled WGS sequence"/>
</dbReference>
<evidence type="ECO:0000313" key="3">
    <source>
        <dbReference type="Proteomes" id="UP000325315"/>
    </source>
</evidence>
<name>A0A5B6WB10_9ROSI</name>
<keyword evidence="1" id="KW-0472">Membrane</keyword>
<comment type="caution">
    <text evidence="2">The sequence shown here is derived from an EMBL/GenBank/DDBJ whole genome shotgun (WGS) entry which is preliminary data.</text>
</comment>
<feature type="transmembrane region" description="Helical" evidence="1">
    <location>
        <begin position="50"/>
        <end position="70"/>
    </location>
</feature>
<dbReference type="AlphaFoldDB" id="A0A5B6WB10"/>
<keyword evidence="1" id="KW-0812">Transmembrane</keyword>